<keyword evidence="5" id="KW-0532">Neurotransmitter transport</keyword>
<sequence>MLRFALKFPLSRMAEGPVTLGALYRLWLQRCRESRKLVLVVVAIALLLDNMLLTTVVPIIPEFLYEIEHPQAQQQLSKIEHHKYVPPSTTTLAPHSATDTIFFDLNTTIDNTSNPENMSLEELEHQRHKDLQEESVSVGLMFASKAFVQLVANPFVGPLTHRIGYSIPMLLGFFIMFLSTIIFAFGRTYTVLFAARALQGIGSSFSSVAGMGMLADKYPDDKERGNAMGFALGGLALGVLIGPPFGGFMYEFVSKSAPFIVLAALALLDGMLQLLLLQPAIVKQETENSSLGELIRDPYILIAAGAITFANTGIAMLEPSLPIWMMDRMGSGKWEQGVAFLPASISYLIGTNLFGPLGHKMGSQKNAENVDTSRSDYGEMRYDLN</sequence>
<reference evidence="10" key="1">
    <citation type="journal article" date="2021" name="Mol. Ecol. Resour.">
        <title>Apolygus lucorum genome provides insights into omnivorousness and mesophyll feeding.</title>
        <authorList>
            <person name="Liu Y."/>
            <person name="Liu H."/>
            <person name="Wang H."/>
            <person name="Huang T."/>
            <person name="Liu B."/>
            <person name="Yang B."/>
            <person name="Yin L."/>
            <person name="Li B."/>
            <person name="Zhang Y."/>
            <person name="Zhang S."/>
            <person name="Jiang F."/>
            <person name="Zhang X."/>
            <person name="Ren Y."/>
            <person name="Wang B."/>
            <person name="Wang S."/>
            <person name="Lu Y."/>
            <person name="Wu K."/>
            <person name="Fan W."/>
            <person name="Wang G."/>
        </authorList>
    </citation>
    <scope>NUCLEOTIDE SEQUENCE</scope>
    <source>
        <strain evidence="10">12Hb</strain>
    </source>
</reference>
<feature type="transmembrane region" description="Helical" evidence="8">
    <location>
        <begin position="227"/>
        <end position="250"/>
    </location>
</feature>
<dbReference type="InterPro" id="IPR036259">
    <property type="entry name" value="MFS_trans_sf"/>
</dbReference>
<evidence type="ECO:0000256" key="3">
    <source>
        <dbReference type="ARBA" id="ARBA00022448"/>
    </source>
</evidence>
<keyword evidence="6 8" id="KW-1133">Transmembrane helix</keyword>
<dbReference type="PANTHER" id="PTHR23506">
    <property type="entry name" value="GH10249P"/>
    <property type="match status" value="1"/>
</dbReference>
<dbReference type="SUPFAM" id="SSF103473">
    <property type="entry name" value="MFS general substrate transporter"/>
    <property type="match status" value="1"/>
</dbReference>
<evidence type="ECO:0000256" key="6">
    <source>
        <dbReference type="ARBA" id="ARBA00022989"/>
    </source>
</evidence>
<evidence type="ECO:0000256" key="8">
    <source>
        <dbReference type="SAM" id="Phobius"/>
    </source>
</evidence>
<dbReference type="PANTHER" id="PTHR23506:SF23">
    <property type="entry name" value="GH10249P"/>
    <property type="match status" value="1"/>
</dbReference>
<dbReference type="InterPro" id="IPR001958">
    <property type="entry name" value="Tet-R_TetA/multi-R_MdtG-like"/>
</dbReference>
<keyword evidence="3" id="KW-0813">Transport</keyword>
<organism evidence="10 11">
    <name type="scientific">Apolygus lucorum</name>
    <name type="common">Small green plant bug</name>
    <name type="synonym">Lygocoris lucorum</name>
    <dbReference type="NCBI Taxonomy" id="248454"/>
    <lineage>
        <taxon>Eukaryota</taxon>
        <taxon>Metazoa</taxon>
        <taxon>Ecdysozoa</taxon>
        <taxon>Arthropoda</taxon>
        <taxon>Hexapoda</taxon>
        <taxon>Insecta</taxon>
        <taxon>Pterygota</taxon>
        <taxon>Neoptera</taxon>
        <taxon>Paraneoptera</taxon>
        <taxon>Hemiptera</taxon>
        <taxon>Heteroptera</taxon>
        <taxon>Panheteroptera</taxon>
        <taxon>Cimicomorpha</taxon>
        <taxon>Miridae</taxon>
        <taxon>Mirini</taxon>
        <taxon>Apolygus</taxon>
    </lineage>
</organism>
<evidence type="ECO:0000259" key="9">
    <source>
        <dbReference type="PROSITE" id="PS50850"/>
    </source>
</evidence>
<comment type="similarity">
    <text evidence="2">Belongs to the major facilitator superfamily. Vesicular transporter family.</text>
</comment>
<dbReference type="InterPro" id="IPR050930">
    <property type="entry name" value="MFS_Vesicular_Transporter"/>
</dbReference>
<gene>
    <name evidence="10" type="ORF">GE061_006779</name>
</gene>
<comment type="caution">
    <text evidence="10">The sequence shown here is derived from an EMBL/GenBank/DDBJ whole genome shotgun (WGS) entry which is preliminary data.</text>
</comment>
<feature type="transmembrane region" description="Helical" evidence="8">
    <location>
        <begin position="337"/>
        <end position="355"/>
    </location>
</feature>
<dbReference type="AlphaFoldDB" id="A0A8S9WQ34"/>
<feature type="transmembrane region" description="Helical" evidence="8">
    <location>
        <begin position="37"/>
        <end position="60"/>
    </location>
</feature>
<keyword evidence="11" id="KW-1185">Reference proteome</keyword>
<evidence type="ECO:0000313" key="11">
    <source>
        <dbReference type="Proteomes" id="UP000466442"/>
    </source>
</evidence>
<dbReference type="FunFam" id="1.20.1250.20:FF:000792">
    <property type="entry name" value="Synaptic vesicle amine transporter, putative"/>
    <property type="match status" value="1"/>
</dbReference>
<evidence type="ECO:0000256" key="5">
    <source>
        <dbReference type="ARBA" id="ARBA00022775"/>
    </source>
</evidence>
<dbReference type="GO" id="GO:0043195">
    <property type="term" value="C:terminal bouton"/>
    <property type="evidence" value="ECO:0007669"/>
    <property type="project" value="TreeGrafter"/>
</dbReference>
<dbReference type="NCBIfam" id="TIGR00880">
    <property type="entry name" value="2_A_01_02"/>
    <property type="match status" value="1"/>
</dbReference>
<evidence type="ECO:0000256" key="1">
    <source>
        <dbReference type="ARBA" id="ARBA00004141"/>
    </source>
</evidence>
<dbReference type="Proteomes" id="UP000466442">
    <property type="component" value="Unassembled WGS sequence"/>
</dbReference>
<feature type="transmembrane region" description="Helical" evidence="8">
    <location>
        <begin position="163"/>
        <end position="185"/>
    </location>
</feature>
<feature type="domain" description="Major facilitator superfamily (MFS) profile" evidence="9">
    <location>
        <begin position="38"/>
        <end position="385"/>
    </location>
</feature>
<proteinExistence type="inferred from homology"/>
<dbReference type="InterPro" id="IPR020846">
    <property type="entry name" value="MFS_dom"/>
</dbReference>
<keyword evidence="7 8" id="KW-0472">Membrane</keyword>
<dbReference type="PROSITE" id="PS50850">
    <property type="entry name" value="MFS"/>
    <property type="match status" value="1"/>
</dbReference>
<comment type="subcellular location">
    <subcellularLocation>
        <location evidence="1">Membrane</location>
        <topology evidence="1">Multi-pass membrane protein</topology>
    </subcellularLocation>
</comment>
<dbReference type="Pfam" id="PF07690">
    <property type="entry name" value="MFS_1"/>
    <property type="match status" value="1"/>
</dbReference>
<evidence type="ECO:0000313" key="10">
    <source>
        <dbReference type="EMBL" id="KAF6198757.1"/>
    </source>
</evidence>
<dbReference type="Gene3D" id="1.20.1250.20">
    <property type="entry name" value="MFS general substrate transporter like domains"/>
    <property type="match status" value="1"/>
</dbReference>
<dbReference type="InterPro" id="IPR011701">
    <property type="entry name" value="MFS"/>
</dbReference>
<evidence type="ECO:0000256" key="7">
    <source>
        <dbReference type="ARBA" id="ARBA00023136"/>
    </source>
</evidence>
<accession>A0A8S9WQ34</accession>
<evidence type="ECO:0000256" key="4">
    <source>
        <dbReference type="ARBA" id="ARBA00022692"/>
    </source>
</evidence>
<protein>
    <recommendedName>
        <fullName evidence="9">Major facilitator superfamily (MFS) profile domain-containing protein</fullName>
    </recommendedName>
</protein>
<feature type="transmembrane region" description="Helical" evidence="8">
    <location>
        <begin position="197"/>
        <end position="215"/>
    </location>
</feature>
<dbReference type="GO" id="GO:0042910">
    <property type="term" value="F:xenobiotic transmembrane transporter activity"/>
    <property type="evidence" value="ECO:0007669"/>
    <property type="project" value="InterPro"/>
</dbReference>
<feature type="transmembrane region" description="Helical" evidence="8">
    <location>
        <begin position="256"/>
        <end position="277"/>
    </location>
</feature>
<dbReference type="OrthoDB" id="5086884at2759"/>
<keyword evidence="4 8" id="KW-0812">Transmembrane</keyword>
<dbReference type="GO" id="GO:0005335">
    <property type="term" value="F:serotonin:sodium:chloride symporter activity"/>
    <property type="evidence" value="ECO:0007669"/>
    <property type="project" value="TreeGrafter"/>
</dbReference>
<dbReference type="GO" id="GO:0015842">
    <property type="term" value="P:aminergic neurotransmitter loading into synaptic vesicle"/>
    <property type="evidence" value="ECO:0007669"/>
    <property type="project" value="TreeGrafter"/>
</dbReference>
<evidence type="ECO:0000256" key="2">
    <source>
        <dbReference type="ARBA" id="ARBA00006829"/>
    </source>
</evidence>
<name>A0A8S9WQ34_APOLU</name>
<feature type="transmembrane region" description="Helical" evidence="8">
    <location>
        <begin position="298"/>
        <end position="317"/>
    </location>
</feature>
<dbReference type="EMBL" id="WIXP02000015">
    <property type="protein sequence ID" value="KAF6198757.1"/>
    <property type="molecule type" value="Genomic_DNA"/>
</dbReference>
<dbReference type="GO" id="GO:0030672">
    <property type="term" value="C:synaptic vesicle membrane"/>
    <property type="evidence" value="ECO:0007669"/>
    <property type="project" value="TreeGrafter"/>
</dbReference>